<keyword evidence="8" id="KW-0732">Signal</keyword>
<dbReference type="InterPro" id="IPR005490">
    <property type="entry name" value="LD_TPept_cat_dom"/>
</dbReference>
<keyword evidence="6 7" id="KW-0961">Cell wall biogenesis/degradation</keyword>
<dbReference type="KEGG" id="fgg:FSB75_19045"/>
<dbReference type="GO" id="GO:0009252">
    <property type="term" value="P:peptidoglycan biosynthetic process"/>
    <property type="evidence" value="ECO:0007669"/>
    <property type="project" value="UniProtKB-UniPathway"/>
</dbReference>
<dbReference type="Proteomes" id="UP000321204">
    <property type="component" value="Chromosome"/>
</dbReference>
<dbReference type="InterPro" id="IPR052905">
    <property type="entry name" value="LD-transpeptidase_YkuD-like"/>
</dbReference>
<keyword evidence="3" id="KW-0808">Transferase</keyword>
<dbReference type="AlphaFoldDB" id="A0A5B8UNG6"/>
<dbReference type="EMBL" id="CP042433">
    <property type="protein sequence ID" value="QEC57912.1"/>
    <property type="molecule type" value="Genomic_DNA"/>
</dbReference>
<keyword evidence="4 7" id="KW-0133">Cell shape</keyword>
<evidence type="ECO:0000313" key="11">
    <source>
        <dbReference type="Proteomes" id="UP000321204"/>
    </source>
</evidence>
<feature type="domain" description="L,D-TPase catalytic" evidence="9">
    <location>
        <begin position="282"/>
        <end position="455"/>
    </location>
</feature>
<dbReference type="PROSITE" id="PS52029">
    <property type="entry name" value="LD_TPASE"/>
    <property type="match status" value="1"/>
</dbReference>
<dbReference type="GO" id="GO:0004180">
    <property type="term" value="F:carboxypeptidase activity"/>
    <property type="evidence" value="ECO:0007669"/>
    <property type="project" value="UniProtKB-ARBA"/>
</dbReference>
<proteinExistence type="inferred from homology"/>
<dbReference type="Gene3D" id="2.40.440.10">
    <property type="entry name" value="L,D-transpeptidase catalytic domain-like"/>
    <property type="match status" value="1"/>
</dbReference>
<evidence type="ECO:0000259" key="9">
    <source>
        <dbReference type="PROSITE" id="PS52029"/>
    </source>
</evidence>
<organism evidence="10 11">
    <name type="scientific">Flavisolibacter ginsenosidimutans</name>
    <dbReference type="NCBI Taxonomy" id="661481"/>
    <lineage>
        <taxon>Bacteria</taxon>
        <taxon>Pseudomonadati</taxon>
        <taxon>Bacteroidota</taxon>
        <taxon>Chitinophagia</taxon>
        <taxon>Chitinophagales</taxon>
        <taxon>Chitinophagaceae</taxon>
        <taxon>Flavisolibacter</taxon>
    </lineage>
</organism>
<name>A0A5B8UNG6_9BACT</name>
<dbReference type="InterPro" id="IPR038063">
    <property type="entry name" value="Transpep_catalytic_dom"/>
</dbReference>
<evidence type="ECO:0000313" key="10">
    <source>
        <dbReference type="EMBL" id="QEC57912.1"/>
    </source>
</evidence>
<dbReference type="UniPathway" id="UPA00219"/>
<evidence type="ECO:0000256" key="4">
    <source>
        <dbReference type="ARBA" id="ARBA00022960"/>
    </source>
</evidence>
<gene>
    <name evidence="10" type="ORF">FSB75_19045</name>
</gene>
<dbReference type="InterPro" id="IPR036365">
    <property type="entry name" value="PGBD-like_sf"/>
</dbReference>
<dbReference type="GO" id="GO:0016740">
    <property type="term" value="F:transferase activity"/>
    <property type="evidence" value="ECO:0007669"/>
    <property type="project" value="UniProtKB-KW"/>
</dbReference>
<evidence type="ECO:0000256" key="2">
    <source>
        <dbReference type="ARBA" id="ARBA00005992"/>
    </source>
</evidence>
<dbReference type="GO" id="GO:0008360">
    <property type="term" value="P:regulation of cell shape"/>
    <property type="evidence" value="ECO:0007669"/>
    <property type="project" value="UniProtKB-UniRule"/>
</dbReference>
<evidence type="ECO:0000256" key="6">
    <source>
        <dbReference type="ARBA" id="ARBA00023316"/>
    </source>
</evidence>
<feature type="signal peptide" evidence="8">
    <location>
        <begin position="1"/>
        <end position="20"/>
    </location>
</feature>
<accession>A0A5B8UNG6</accession>
<feature type="chain" id="PRO_5023051549" evidence="8">
    <location>
        <begin position="21"/>
        <end position="514"/>
    </location>
</feature>
<keyword evidence="5 7" id="KW-0573">Peptidoglycan synthesis</keyword>
<dbReference type="GO" id="GO:0071555">
    <property type="term" value="P:cell wall organization"/>
    <property type="evidence" value="ECO:0007669"/>
    <property type="project" value="UniProtKB-UniRule"/>
</dbReference>
<evidence type="ECO:0000256" key="3">
    <source>
        <dbReference type="ARBA" id="ARBA00022679"/>
    </source>
</evidence>
<dbReference type="PANTHER" id="PTHR41533">
    <property type="entry name" value="L,D-TRANSPEPTIDASE HI_1667-RELATED"/>
    <property type="match status" value="1"/>
</dbReference>
<dbReference type="SUPFAM" id="SSF47090">
    <property type="entry name" value="PGBD-like"/>
    <property type="match status" value="1"/>
</dbReference>
<dbReference type="InterPro" id="IPR045380">
    <property type="entry name" value="LD_TPept_scaffold_dom"/>
</dbReference>
<keyword evidence="11" id="KW-1185">Reference proteome</keyword>
<dbReference type="Pfam" id="PF03734">
    <property type="entry name" value="YkuD"/>
    <property type="match status" value="1"/>
</dbReference>
<dbReference type="Pfam" id="PF20142">
    <property type="entry name" value="Scaffold"/>
    <property type="match status" value="1"/>
</dbReference>
<dbReference type="CDD" id="cd16913">
    <property type="entry name" value="YkuD_like"/>
    <property type="match status" value="1"/>
</dbReference>
<evidence type="ECO:0000256" key="1">
    <source>
        <dbReference type="ARBA" id="ARBA00004752"/>
    </source>
</evidence>
<dbReference type="OrthoDB" id="9778545at2"/>
<comment type="similarity">
    <text evidence="2">Belongs to the YkuD family.</text>
</comment>
<evidence type="ECO:0000256" key="7">
    <source>
        <dbReference type="PROSITE-ProRule" id="PRU01373"/>
    </source>
</evidence>
<reference evidence="10 11" key="1">
    <citation type="journal article" date="2015" name="Int. J. Syst. Evol. Microbiol.">
        <title>Flavisolibacter ginsenosidimutans sp. nov., with ginsenoside-converting activity isolated from soil used for cultivating ginseng.</title>
        <authorList>
            <person name="Zhao Y."/>
            <person name="Liu Q."/>
            <person name="Kang M.S."/>
            <person name="Jin F."/>
            <person name="Yu H."/>
            <person name="Im W.T."/>
        </authorList>
    </citation>
    <scope>NUCLEOTIDE SEQUENCE [LARGE SCALE GENOMIC DNA]</scope>
    <source>
        <strain evidence="10 11">Gsoil 636</strain>
    </source>
</reference>
<dbReference type="PANTHER" id="PTHR41533:SF2">
    <property type="entry name" value="BLR7131 PROTEIN"/>
    <property type="match status" value="1"/>
</dbReference>
<comment type="pathway">
    <text evidence="1 7">Cell wall biogenesis; peptidoglycan biosynthesis.</text>
</comment>
<protein>
    <submittedName>
        <fullName evidence="10">L,D-transpeptidase family protein</fullName>
    </submittedName>
</protein>
<evidence type="ECO:0000256" key="8">
    <source>
        <dbReference type="SAM" id="SignalP"/>
    </source>
</evidence>
<sequence>MKKVLACLLMLWGLLSEAKAQWFTAEKLESYKDWPRYSVVKQFYEARGWQPAWIGRDSLQKELLTLLHKSGSLALNEGDYQQGFMSGFYPERLTLRTVDSTETELRFTDAALHFFSELKVGNKSPSLGYNGLPSPNVFPSIASALQAHLLPGELYSLADDLQPQAKAYKNALQLYNRLLQTMQAKGFGEVKIVSSKTDSTNKALLRKLYLLGFTDSVENRSTSNELQKRIKEAQTVFDLLSDGILRSTTLSALNVPVSQRLEELKAAVNLFRWTAAMKEATPVLFVNIPSANFLLYDGEKLLLESRVIAGKPSTPTPTLASTINEVILYPYWNVPNKIATRELLPSIKKNIRFLELGNFQVLNKKGRVVNPYNINWRSLNAANFPYVIRQSTGCDNALGLVKFNFPNPFTVYLHDTPGKILFSSSRRFYSHGCMRVEKPEELAHYLLGGNRIAIDTLTAKGCINQQAPVVVKAEKPLPVVVLYSTVWHTAEGTIRFYNDVYNKLNFIKATAYDP</sequence>
<feature type="active site" description="Proton donor/acceptor" evidence="7">
    <location>
        <position position="414"/>
    </location>
</feature>
<dbReference type="RefSeq" id="WP_146790729.1">
    <property type="nucleotide sequence ID" value="NZ_BAABIO010000003.1"/>
</dbReference>
<feature type="active site" description="Nucleophile" evidence="7">
    <location>
        <position position="433"/>
    </location>
</feature>
<evidence type="ECO:0000256" key="5">
    <source>
        <dbReference type="ARBA" id="ARBA00022984"/>
    </source>
</evidence>
<dbReference type="SUPFAM" id="SSF141523">
    <property type="entry name" value="L,D-transpeptidase catalytic domain-like"/>
    <property type="match status" value="1"/>
</dbReference>